<gene>
    <name evidence="2" type="ORF">HEB94_007592</name>
</gene>
<evidence type="ECO:0000313" key="3">
    <source>
        <dbReference type="Proteomes" id="UP000638648"/>
    </source>
</evidence>
<keyword evidence="3" id="KW-1185">Reference proteome</keyword>
<feature type="chain" id="PRO_5037667843" description="PKD domain-containing protein" evidence="1">
    <location>
        <begin position="20"/>
        <end position="188"/>
    </location>
</feature>
<accession>A0A927RD86</accession>
<evidence type="ECO:0000313" key="2">
    <source>
        <dbReference type="EMBL" id="MBE1610744.1"/>
    </source>
</evidence>
<sequence length="188" mass="20960">MKRRTTVLCAITTMFTCVALEPAGDCAELVCIGDDSDVVTTADIGEELRRDWEVWVPKQRASLQPVNGKTLVDLPTYFDSGQPQRMPATSVRVFDTEVILTAEGEWEWTFEPGVKRNFDVPGSKYDDPNPQVAYTYETAGPRVVELTTTWWGRFRVGGFGPYDIENPATQGPQRLDLQVVESGPVLGR</sequence>
<dbReference type="RefSeq" id="WP_192754071.1">
    <property type="nucleotide sequence ID" value="NZ_JADBEM010000001.1"/>
</dbReference>
<dbReference type="Proteomes" id="UP000638648">
    <property type="component" value="Unassembled WGS sequence"/>
</dbReference>
<evidence type="ECO:0008006" key="4">
    <source>
        <dbReference type="Google" id="ProtNLM"/>
    </source>
</evidence>
<dbReference type="AlphaFoldDB" id="A0A927RD86"/>
<name>A0A927RD86_9ACTN</name>
<dbReference type="EMBL" id="JADBEM010000001">
    <property type="protein sequence ID" value="MBE1610744.1"/>
    <property type="molecule type" value="Genomic_DNA"/>
</dbReference>
<feature type="signal peptide" evidence="1">
    <location>
        <begin position="1"/>
        <end position="19"/>
    </location>
</feature>
<protein>
    <recommendedName>
        <fullName evidence="4">PKD domain-containing protein</fullName>
    </recommendedName>
</protein>
<organism evidence="2 3">
    <name type="scientific">Actinopolymorpha pittospori</name>
    <dbReference type="NCBI Taxonomy" id="648752"/>
    <lineage>
        <taxon>Bacteria</taxon>
        <taxon>Bacillati</taxon>
        <taxon>Actinomycetota</taxon>
        <taxon>Actinomycetes</taxon>
        <taxon>Propionibacteriales</taxon>
        <taxon>Actinopolymorphaceae</taxon>
        <taxon>Actinopolymorpha</taxon>
    </lineage>
</organism>
<reference evidence="2" key="1">
    <citation type="submission" date="2020-10" db="EMBL/GenBank/DDBJ databases">
        <title>Sequencing the genomes of 1000 actinobacteria strains.</title>
        <authorList>
            <person name="Klenk H.-P."/>
        </authorList>
    </citation>
    <scope>NUCLEOTIDE SEQUENCE</scope>
    <source>
        <strain evidence="2">DSM 45354</strain>
    </source>
</reference>
<proteinExistence type="predicted"/>
<comment type="caution">
    <text evidence="2">The sequence shown here is derived from an EMBL/GenBank/DDBJ whole genome shotgun (WGS) entry which is preliminary data.</text>
</comment>
<keyword evidence="1" id="KW-0732">Signal</keyword>
<evidence type="ECO:0000256" key="1">
    <source>
        <dbReference type="SAM" id="SignalP"/>
    </source>
</evidence>